<feature type="coiled-coil region" evidence="1">
    <location>
        <begin position="113"/>
        <end position="158"/>
    </location>
</feature>
<dbReference type="InterPro" id="IPR040171">
    <property type="entry name" value="USBP1-like"/>
</dbReference>
<dbReference type="PANTHER" id="PTHR23347:SF6">
    <property type="entry name" value="FI17904P1"/>
    <property type="match status" value="1"/>
</dbReference>
<sequence>MFGDSLSLNELRKAYPELYHFMCKTESNFDDANLTEGQEEFTWSKMENYPKEEDPDVAQIFKTSDSVTSLLTIRKAMSSIFECLNTVHVQKTSKLRLEIRDLCCRLQGLQASREMDQREIYRLQRENDRYRRELSQQASRYEERITELHGVLAELKRKAAEIQAPTSIGNGTVGVVDDLAEFTDSESEADKANGVDGFVQSDLSVPLSPLQPTVSENVLEHLMYIHWDWSSRHLLDLLVSPLPATPTMHVFGRATNASASSVDTCHHD</sequence>
<evidence type="ECO:0000313" key="2">
    <source>
        <dbReference type="EMBL" id="VDD82467.1"/>
    </source>
</evidence>
<dbReference type="STRING" id="53468.A0A0R3ULC5"/>
<dbReference type="PANTHER" id="PTHR23347">
    <property type="entry name" value="COLORECTAL MUTANT CANCER PROTEIN MCC PROTEIN -RELATED"/>
    <property type="match status" value="1"/>
</dbReference>
<organism evidence="4">
    <name type="scientific">Mesocestoides corti</name>
    <name type="common">Flatworm</name>
    <dbReference type="NCBI Taxonomy" id="53468"/>
    <lineage>
        <taxon>Eukaryota</taxon>
        <taxon>Metazoa</taxon>
        <taxon>Spiralia</taxon>
        <taxon>Lophotrochozoa</taxon>
        <taxon>Platyhelminthes</taxon>
        <taxon>Cestoda</taxon>
        <taxon>Eucestoda</taxon>
        <taxon>Cyclophyllidea</taxon>
        <taxon>Mesocestoididae</taxon>
        <taxon>Mesocestoides</taxon>
    </lineage>
</organism>
<dbReference type="Proteomes" id="UP000267029">
    <property type="component" value="Unassembled WGS sequence"/>
</dbReference>
<evidence type="ECO:0000313" key="3">
    <source>
        <dbReference type="Proteomes" id="UP000267029"/>
    </source>
</evidence>
<keyword evidence="1" id="KW-0175">Coiled coil</keyword>
<dbReference type="AlphaFoldDB" id="A0A0R3ULC5"/>
<evidence type="ECO:0000256" key="1">
    <source>
        <dbReference type="SAM" id="Coils"/>
    </source>
</evidence>
<proteinExistence type="predicted"/>
<name>A0A0R3ULC5_MESCO</name>
<reference evidence="4" key="1">
    <citation type="submission" date="2017-02" db="UniProtKB">
        <authorList>
            <consortium name="WormBaseParasite"/>
        </authorList>
    </citation>
    <scope>IDENTIFICATION</scope>
</reference>
<gene>
    <name evidence="2" type="ORF">MCOS_LOCUS8470</name>
</gene>
<evidence type="ECO:0000313" key="4">
    <source>
        <dbReference type="WBParaSite" id="MCOS_0000846901-mRNA-1"/>
    </source>
</evidence>
<keyword evidence="3" id="KW-1185">Reference proteome</keyword>
<reference evidence="2 3" key="2">
    <citation type="submission" date="2018-10" db="EMBL/GenBank/DDBJ databases">
        <authorList>
            <consortium name="Pathogen Informatics"/>
        </authorList>
    </citation>
    <scope>NUCLEOTIDE SEQUENCE [LARGE SCALE GENOMIC DNA]</scope>
</reference>
<dbReference type="WBParaSite" id="MCOS_0000846901-mRNA-1">
    <property type="protein sequence ID" value="MCOS_0000846901-mRNA-1"/>
    <property type="gene ID" value="MCOS_0000846901"/>
</dbReference>
<dbReference type="OrthoDB" id="6256369at2759"/>
<accession>A0A0R3ULC5</accession>
<protein>
    <submittedName>
        <fullName evidence="4">Striatin domain-containing protein</fullName>
    </submittedName>
</protein>
<dbReference type="EMBL" id="UXSR01005517">
    <property type="protein sequence ID" value="VDD82467.1"/>
    <property type="molecule type" value="Genomic_DNA"/>
</dbReference>